<dbReference type="InterPro" id="IPR031099">
    <property type="entry name" value="BRCA1-associated"/>
</dbReference>
<dbReference type="Pfam" id="PF05920">
    <property type="entry name" value="Homeobox_KN"/>
    <property type="match status" value="1"/>
</dbReference>
<dbReference type="Proteomes" id="UP000681722">
    <property type="component" value="Unassembled WGS sequence"/>
</dbReference>
<dbReference type="GO" id="GO:0031436">
    <property type="term" value="C:BRCA1-BARD1 complex"/>
    <property type="evidence" value="ECO:0007669"/>
    <property type="project" value="TreeGrafter"/>
</dbReference>
<feature type="compositionally biased region" description="Acidic residues" evidence="10">
    <location>
        <begin position="16"/>
        <end position="25"/>
    </location>
</feature>
<sequence length="952" mass="108838">MLNKKSFKSFKSMNDEKDEYDDDSSLIERVQASSTSSSATINVPNRSRTRGSAKFQQTVVTTTSDVLSRKSAPTTKMQNNTTVDENTIQKPLIITAYHQNPLSINPENGDIVTLTDGIRKKWNGIQWRKLCSKPACPYYMQSKTLCKQHLLQLQKTERKEASEEESITMPTRQMDITTNDADSSQVLNDSSSIILNSTTVNTSNAAVELQQSELPINPVKGDVIILENGIRKKFDGRQYRRLCDRDNCLTSVQGPIYYTNGLCPKHWQDSQLNATESDPAHQSQPQQQYYYQKSDRTSTHQRTNSMEKIDTNGRPTITTTTPSAVTGTLLLTSQKVKVAGRRAKSSMSKKRRLVSSGSTVPKPSRRLTVAATSSSVNLNNPTKGDVVLLENGSRKKFDGVVWRKTCSLSHCFIAAQKNELCRKHYLQYNGQLDVAIRDNNNEHSTVSKKKSTSPMEKSNETKTKFEDEENYDVANSIDSSNEEEEHEVADYEEKELDCDEENGEVNDDDDLSVDYIENSLINSLSASREKFPTSILKKWLFDHKDNLYPTHEDKIKLADQSNITYEQVGTWFNNARAILKRRQKNFQQSTIPFGQHQRKRGSMKSKLELSTNLGANLDGVQFLNDISTRSIGIQCNPSVVNQSTTTTTNYNIPQIKQEYEQRMIRTVQPSSNENKDNSNMQHDSEKISIENKSNEKLFSENGYDVKIDHLMDIVPAQLTNDLLWKYDRQEEIIITSTCLNDDQMTQLKEFCTRFEVKMSQVVDQTTTHLITDEEDNSLICPLSKKVIQAVARHMYVISYRWINQCLVKNKIIDEKNYEIRGDLTLSSDHNGMQRSRLNVLPKTIPSTLLLDNYSIMIKCDGCQDMMNNDELIELVRLSGANYTTDSHFSRISRSVIRVVLCEKEYLHNRKEMYDKCVKVGVHFLTPEWFLESIVQYKVQPFHEYQIIPSIER</sequence>
<dbReference type="InterPro" id="IPR001356">
    <property type="entry name" value="HD"/>
</dbReference>
<feature type="compositionally biased region" description="Low complexity" evidence="10">
    <location>
        <begin position="282"/>
        <end position="292"/>
    </location>
</feature>
<dbReference type="GO" id="GO:0004842">
    <property type="term" value="F:ubiquitin-protein transferase activity"/>
    <property type="evidence" value="ECO:0007669"/>
    <property type="project" value="TreeGrafter"/>
</dbReference>
<keyword evidence="3" id="KW-0227">DNA damage</keyword>
<protein>
    <submittedName>
        <fullName evidence="13">Uncharacterized protein</fullName>
    </submittedName>
</protein>
<reference evidence="13" key="1">
    <citation type="submission" date="2021-02" db="EMBL/GenBank/DDBJ databases">
        <authorList>
            <person name="Nowell W R."/>
        </authorList>
    </citation>
    <scope>NUCLEOTIDE SEQUENCE</scope>
</reference>
<dbReference type="SUPFAM" id="SSF46689">
    <property type="entry name" value="Homeodomain-like"/>
    <property type="match status" value="1"/>
</dbReference>
<feature type="region of interest" description="Disordered" evidence="10">
    <location>
        <begin position="443"/>
        <end position="464"/>
    </location>
</feature>
<keyword evidence="5 8" id="KW-0371">Homeobox</keyword>
<comment type="caution">
    <text evidence="13">The sequence shown here is derived from an EMBL/GenBank/DDBJ whole genome shotgun (WGS) entry which is preliminary data.</text>
</comment>
<evidence type="ECO:0000256" key="9">
    <source>
        <dbReference type="SAM" id="Coils"/>
    </source>
</evidence>
<dbReference type="InterPro" id="IPR008422">
    <property type="entry name" value="KN_HD"/>
</dbReference>
<keyword evidence="2" id="KW-0677">Repeat</keyword>
<dbReference type="PROSITE" id="PS50071">
    <property type="entry name" value="HOMEOBOX_2"/>
    <property type="match status" value="1"/>
</dbReference>
<dbReference type="GO" id="GO:0000724">
    <property type="term" value="P:double-strand break repair via homologous recombination"/>
    <property type="evidence" value="ECO:0007669"/>
    <property type="project" value="TreeGrafter"/>
</dbReference>
<evidence type="ECO:0000256" key="8">
    <source>
        <dbReference type="PROSITE-ProRule" id="PRU00108"/>
    </source>
</evidence>
<dbReference type="PROSITE" id="PS50172">
    <property type="entry name" value="BRCT"/>
    <property type="match status" value="2"/>
</dbReference>
<dbReference type="GO" id="GO:0003677">
    <property type="term" value="F:DNA binding"/>
    <property type="evidence" value="ECO:0007669"/>
    <property type="project" value="UniProtKB-UniRule"/>
</dbReference>
<evidence type="ECO:0000256" key="1">
    <source>
        <dbReference type="ARBA" id="ARBA00004123"/>
    </source>
</evidence>
<dbReference type="PANTHER" id="PTHR13763">
    <property type="entry name" value="BREAST CANCER TYPE 1 SUSCEPTIBILITY PROTEIN BRCA1"/>
    <property type="match status" value="1"/>
</dbReference>
<evidence type="ECO:0000256" key="2">
    <source>
        <dbReference type="ARBA" id="ARBA00022737"/>
    </source>
</evidence>
<evidence type="ECO:0000259" key="11">
    <source>
        <dbReference type="PROSITE" id="PS50071"/>
    </source>
</evidence>
<feature type="region of interest" description="Disordered" evidence="10">
    <location>
        <begin position="273"/>
        <end position="321"/>
    </location>
</feature>
<dbReference type="EMBL" id="CAJOBC010000890">
    <property type="protein sequence ID" value="CAF3636213.1"/>
    <property type="molecule type" value="Genomic_DNA"/>
</dbReference>
<feature type="domain" description="BRCT" evidence="12">
    <location>
        <begin position="845"/>
        <end position="946"/>
    </location>
</feature>
<dbReference type="InterPro" id="IPR001357">
    <property type="entry name" value="BRCT_dom"/>
</dbReference>
<evidence type="ECO:0000256" key="6">
    <source>
        <dbReference type="ARBA" id="ARBA00023204"/>
    </source>
</evidence>
<keyword evidence="15" id="KW-1185">Reference proteome</keyword>
<proteinExistence type="predicted"/>
<gene>
    <name evidence="13" type="ORF">GPM918_LOCUS5948</name>
    <name evidence="14" type="ORF">SRO942_LOCUS5948</name>
</gene>
<dbReference type="AlphaFoldDB" id="A0A813VNS9"/>
<dbReference type="GO" id="GO:0045944">
    <property type="term" value="P:positive regulation of transcription by RNA polymerase II"/>
    <property type="evidence" value="ECO:0007669"/>
    <property type="project" value="TreeGrafter"/>
</dbReference>
<dbReference type="Pfam" id="PF00533">
    <property type="entry name" value="BRCT"/>
    <property type="match status" value="1"/>
</dbReference>
<feature type="region of interest" description="Disordered" evidence="10">
    <location>
        <begin position="340"/>
        <end position="363"/>
    </location>
</feature>
<evidence type="ECO:0000313" key="14">
    <source>
        <dbReference type="EMBL" id="CAF3636213.1"/>
    </source>
</evidence>
<dbReference type="InterPro" id="IPR009057">
    <property type="entry name" value="Homeodomain-like_sf"/>
</dbReference>
<evidence type="ECO:0000256" key="4">
    <source>
        <dbReference type="ARBA" id="ARBA00023125"/>
    </source>
</evidence>
<dbReference type="OrthoDB" id="6105938at2759"/>
<evidence type="ECO:0000313" key="13">
    <source>
        <dbReference type="EMBL" id="CAF0848559.1"/>
    </source>
</evidence>
<keyword evidence="4 8" id="KW-0238">DNA-binding</keyword>
<evidence type="ECO:0000256" key="7">
    <source>
        <dbReference type="ARBA" id="ARBA00023242"/>
    </source>
</evidence>
<feature type="domain" description="Homeobox" evidence="11">
    <location>
        <begin position="541"/>
        <end position="582"/>
    </location>
</feature>
<name>A0A813VNS9_9BILA</name>
<feature type="region of interest" description="Disordered" evidence="10">
    <location>
        <begin position="1"/>
        <end position="53"/>
    </location>
</feature>
<accession>A0A813VNS9</accession>
<evidence type="ECO:0000259" key="12">
    <source>
        <dbReference type="PROSITE" id="PS50172"/>
    </source>
</evidence>
<keyword evidence="7 8" id="KW-0539">Nucleus</keyword>
<feature type="compositionally biased region" description="Polar residues" evidence="10">
    <location>
        <begin position="31"/>
        <end position="46"/>
    </location>
</feature>
<keyword evidence="6" id="KW-0234">DNA repair</keyword>
<dbReference type="CDD" id="cd00086">
    <property type="entry name" value="homeodomain"/>
    <property type="match status" value="1"/>
</dbReference>
<feature type="coiled-coil region" evidence="9">
    <location>
        <begin position="474"/>
        <end position="501"/>
    </location>
</feature>
<dbReference type="Gene3D" id="3.40.50.10190">
    <property type="entry name" value="BRCT domain"/>
    <property type="match status" value="2"/>
</dbReference>
<dbReference type="Gene3D" id="1.10.10.60">
    <property type="entry name" value="Homeodomain-like"/>
    <property type="match status" value="1"/>
</dbReference>
<dbReference type="GO" id="GO:0070531">
    <property type="term" value="C:BRCA1-A complex"/>
    <property type="evidence" value="ECO:0007669"/>
    <property type="project" value="TreeGrafter"/>
</dbReference>
<comment type="subcellular location">
    <subcellularLocation>
        <location evidence="1 8">Nucleus</location>
    </subcellularLocation>
</comment>
<feature type="compositionally biased region" description="Low complexity" evidence="10">
    <location>
        <begin position="312"/>
        <end position="321"/>
    </location>
</feature>
<dbReference type="Proteomes" id="UP000663829">
    <property type="component" value="Unassembled WGS sequence"/>
</dbReference>
<feature type="compositionally biased region" description="Basic residues" evidence="10">
    <location>
        <begin position="340"/>
        <end position="353"/>
    </location>
</feature>
<dbReference type="SUPFAM" id="SSF52113">
    <property type="entry name" value="BRCT domain"/>
    <property type="match status" value="2"/>
</dbReference>
<feature type="DNA-binding region" description="Homeobox" evidence="8">
    <location>
        <begin position="543"/>
        <end position="583"/>
    </location>
</feature>
<organism evidence="13 15">
    <name type="scientific">Didymodactylos carnosus</name>
    <dbReference type="NCBI Taxonomy" id="1234261"/>
    <lineage>
        <taxon>Eukaryota</taxon>
        <taxon>Metazoa</taxon>
        <taxon>Spiralia</taxon>
        <taxon>Gnathifera</taxon>
        <taxon>Rotifera</taxon>
        <taxon>Eurotatoria</taxon>
        <taxon>Bdelloidea</taxon>
        <taxon>Philodinida</taxon>
        <taxon>Philodinidae</taxon>
        <taxon>Didymodactylos</taxon>
    </lineage>
</organism>
<dbReference type="InterPro" id="IPR036420">
    <property type="entry name" value="BRCT_dom_sf"/>
</dbReference>
<dbReference type="PANTHER" id="PTHR13763:SF0">
    <property type="entry name" value="BREAST CANCER TYPE 1 SUSCEPTIBILITY PROTEIN"/>
    <property type="match status" value="1"/>
</dbReference>
<keyword evidence="9" id="KW-0175">Coiled coil</keyword>
<evidence type="ECO:0000256" key="5">
    <source>
        <dbReference type="ARBA" id="ARBA00023155"/>
    </source>
</evidence>
<dbReference type="SMART" id="SM00389">
    <property type="entry name" value="HOX"/>
    <property type="match status" value="1"/>
</dbReference>
<evidence type="ECO:0000256" key="10">
    <source>
        <dbReference type="SAM" id="MobiDB-lite"/>
    </source>
</evidence>
<evidence type="ECO:0000313" key="15">
    <source>
        <dbReference type="Proteomes" id="UP000663829"/>
    </source>
</evidence>
<dbReference type="EMBL" id="CAJNOQ010000890">
    <property type="protein sequence ID" value="CAF0848559.1"/>
    <property type="molecule type" value="Genomic_DNA"/>
</dbReference>
<feature type="domain" description="BRCT" evidence="12">
    <location>
        <begin position="732"/>
        <end position="819"/>
    </location>
</feature>
<evidence type="ECO:0000256" key="3">
    <source>
        <dbReference type="ARBA" id="ARBA00022763"/>
    </source>
</evidence>